<dbReference type="EMBL" id="MU267597">
    <property type="protein sequence ID" value="KAH7915751.1"/>
    <property type="molecule type" value="Genomic_DNA"/>
</dbReference>
<proteinExistence type="predicted"/>
<accession>A0ACB8AS36</accession>
<reference evidence="1" key="1">
    <citation type="journal article" date="2021" name="New Phytol.">
        <title>Evolutionary innovations through gain and loss of genes in the ectomycorrhizal Boletales.</title>
        <authorList>
            <person name="Wu G."/>
            <person name="Miyauchi S."/>
            <person name="Morin E."/>
            <person name="Kuo A."/>
            <person name="Drula E."/>
            <person name="Varga T."/>
            <person name="Kohler A."/>
            <person name="Feng B."/>
            <person name="Cao Y."/>
            <person name="Lipzen A."/>
            <person name="Daum C."/>
            <person name="Hundley H."/>
            <person name="Pangilinan J."/>
            <person name="Johnson J."/>
            <person name="Barry K."/>
            <person name="LaButti K."/>
            <person name="Ng V."/>
            <person name="Ahrendt S."/>
            <person name="Min B."/>
            <person name="Choi I.G."/>
            <person name="Park H."/>
            <person name="Plett J.M."/>
            <person name="Magnuson J."/>
            <person name="Spatafora J.W."/>
            <person name="Nagy L.G."/>
            <person name="Henrissat B."/>
            <person name="Grigoriev I.V."/>
            <person name="Yang Z.L."/>
            <person name="Xu J."/>
            <person name="Martin F.M."/>
        </authorList>
    </citation>
    <scope>NUCLEOTIDE SEQUENCE</scope>
    <source>
        <strain evidence="1">ATCC 28755</strain>
    </source>
</reference>
<name>A0ACB8AS36_9AGAM</name>
<keyword evidence="2" id="KW-1185">Reference proteome</keyword>
<organism evidence="1 2">
    <name type="scientific">Hygrophoropsis aurantiaca</name>
    <dbReference type="NCBI Taxonomy" id="72124"/>
    <lineage>
        <taxon>Eukaryota</taxon>
        <taxon>Fungi</taxon>
        <taxon>Dikarya</taxon>
        <taxon>Basidiomycota</taxon>
        <taxon>Agaricomycotina</taxon>
        <taxon>Agaricomycetes</taxon>
        <taxon>Agaricomycetidae</taxon>
        <taxon>Boletales</taxon>
        <taxon>Coniophorineae</taxon>
        <taxon>Hygrophoropsidaceae</taxon>
        <taxon>Hygrophoropsis</taxon>
    </lineage>
</organism>
<comment type="caution">
    <text evidence="1">The sequence shown here is derived from an EMBL/GenBank/DDBJ whole genome shotgun (WGS) entry which is preliminary data.</text>
</comment>
<protein>
    <submittedName>
        <fullName evidence="1">Uncharacterized protein</fullName>
    </submittedName>
</protein>
<evidence type="ECO:0000313" key="2">
    <source>
        <dbReference type="Proteomes" id="UP000790377"/>
    </source>
</evidence>
<sequence>MALLYGPSDIAAANDLQRINYVYVSVAVVWATDYVLQLGNEVVFLWSTRWGKTKILYCLARYIPFILIGMNLFQSLKPNLDPKMCHPLYEVGAGLSGLSLVCSECIFFLRTYAIWGRNRKVLVVLTSSLVALVVAVIVVLFTYQSSIKFVTPPVPVITGCYRTGQDNVLFIAYLLLLVFELEVLAFTLFKAVKQYRQAHNQLLQILIQHNIFYFGCGFVFSVANILCLTLLQGSNSDIISSSELQTAMHAILVTRMHLHLWEQAGISSPPQTADFDLIPMTNMEFAEVPAVSGTGI</sequence>
<gene>
    <name evidence="1" type="ORF">BJ138DRAFT_1141204</name>
</gene>
<dbReference type="Proteomes" id="UP000790377">
    <property type="component" value="Unassembled WGS sequence"/>
</dbReference>
<evidence type="ECO:0000313" key="1">
    <source>
        <dbReference type="EMBL" id="KAH7915751.1"/>
    </source>
</evidence>